<evidence type="ECO:0000313" key="3">
    <source>
        <dbReference type="Proteomes" id="UP001589700"/>
    </source>
</evidence>
<dbReference type="Pfam" id="PF01047">
    <property type="entry name" value="MarR"/>
    <property type="match status" value="1"/>
</dbReference>
<dbReference type="InterPro" id="IPR036390">
    <property type="entry name" value="WH_DNA-bd_sf"/>
</dbReference>
<proteinExistence type="predicted"/>
<dbReference type="PROSITE" id="PS50995">
    <property type="entry name" value="HTH_MARR_2"/>
    <property type="match status" value="1"/>
</dbReference>
<keyword evidence="3" id="KW-1185">Reference proteome</keyword>
<sequence>MLSDQMSGSIARAAANYGLTVPRLELLFVLGLQGECKQVELSMYLDCSPRQVTALVDGLEAGGHVERKMSPEDRRVRLITLTDKSRRIVDEVVSARVALAEWLFEGLDDAELQTFGAMSERLVSRMSGRALSRLPMQ</sequence>
<evidence type="ECO:0000259" key="1">
    <source>
        <dbReference type="PROSITE" id="PS50995"/>
    </source>
</evidence>
<comment type="caution">
    <text evidence="2">The sequence shown here is derived from an EMBL/GenBank/DDBJ whole genome shotgun (WGS) entry which is preliminary data.</text>
</comment>
<dbReference type="PANTHER" id="PTHR33164">
    <property type="entry name" value="TRANSCRIPTIONAL REGULATOR, MARR FAMILY"/>
    <property type="match status" value="1"/>
</dbReference>
<dbReference type="SUPFAM" id="SSF46785">
    <property type="entry name" value="Winged helix' DNA-binding domain"/>
    <property type="match status" value="1"/>
</dbReference>
<reference evidence="2 3" key="1">
    <citation type="submission" date="2024-09" db="EMBL/GenBank/DDBJ databases">
        <authorList>
            <person name="Sun Q."/>
            <person name="Mori K."/>
        </authorList>
    </citation>
    <scope>NUCLEOTIDE SEQUENCE [LARGE SCALE GENOMIC DNA]</scope>
    <source>
        <strain evidence="2 3">CCM 7659</strain>
    </source>
</reference>
<dbReference type="InterPro" id="IPR039422">
    <property type="entry name" value="MarR/SlyA-like"/>
</dbReference>
<dbReference type="PANTHER" id="PTHR33164:SF57">
    <property type="entry name" value="MARR-FAMILY TRANSCRIPTIONAL REGULATOR"/>
    <property type="match status" value="1"/>
</dbReference>
<evidence type="ECO:0000313" key="2">
    <source>
        <dbReference type="EMBL" id="MFB9258818.1"/>
    </source>
</evidence>
<accession>A0ABV5JM56</accession>
<dbReference type="InterPro" id="IPR036388">
    <property type="entry name" value="WH-like_DNA-bd_sf"/>
</dbReference>
<dbReference type="InterPro" id="IPR000835">
    <property type="entry name" value="HTH_MarR-typ"/>
</dbReference>
<dbReference type="SMART" id="SM00347">
    <property type="entry name" value="HTH_MARR"/>
    <property type="match status" value="1"/>
</dbReference>
<feature type="domain" description="HTH marR-type" evidence="1">
    <location>
        <begin position="1"/>
        <end position="124"/>
    </location>
</feature>
<dbReference type="RefSeq" id="WP_182632884.1">
    <property type="nucleotide sequence ID" value="NZ_JAALDM010000207.1"/>
</dbReference>
<dbReference type="Gene3D" id="1.10.10.10">
    <property type="entry name" value="Winged helix-like DNA-binding domain superfamily/Winged helix DNA-binding domain"/>
    <property type="match status" value="1"/>
</dbReference>
<protein>
    <submittedName>
        <fullName evidence="2">MarR family winged helix-turn-helix transcriptional regulator</fullName>
    </submittedName>
</protein>
<dbReference type="EMBL" id="JBHMDY010000002">
    <property type="protein sequence ID" value="MFB9258818.1"/>
    <property type="molecule type" value="Genomic_DNA"/>
</dbReference>
<gene>
    <name evidence="2" type="ORF">ACFFVD_03285</name>
</gene>
<dbReference type="PRINTS" id="PR00598">
    <property type="entry name" value="HTHMARR"/>
</dbReference>
<dbReference type="Proteomes" id="UP001589700">
    <property type="component" value="Unassembled WGS sequence"/>
</dbReference>
<organism evidence="2 3">
    <name type="scientific">Dietzia aerolata</name>
    <dbReference type="NCBI Taxonomy" id="595984"/>
    <lineage>
        <taxon>Bacteria</taxon>
        <taxon>Bacillati</taxon>
        <taxon>Actinomycetota</taxon>
        <taxon>Actinomycetes</taxon>
        <taxon>Mycobacteriales</taxon>
        <taxon>Dietziaceae</taxon>
        <taxon>Dietzia</taxon>
    </lineage>
</organism>
<name>A0ABV5JM56_9ACTN</name>